<dbReference type="PANTHER" id="PTHR11005">
    <property type="entry name" value="LYSOSOMAL ACID LIPASE-RELATED"/>
    <property type="match status" value="1"/>
</dbReference>
<sequence length="449" mass="51260">MKELSTYVKIAVSLAVAYSLYPHDSSRQLLPTFISSPLTQLQQWFYEAIRPRMERNVIAVPETFMTTPEIIANRGYPVEIHNVVTDDGYILELHRIPFGKRDAHRHNSTFQRRAVFLQHGMMGTDHFWLVTSSNNSLAFLLADHGYDVWLGNSRGNTYSRKHINLNPDKDEAFWDFSWDEMGRYDIPASLDYVLNITGQEKLAAYFGYSLGCSVFFMSAAQYPRINDQVDIMIGLGPTVSVAHLNNYFRYMAPFVNIYQLYQRLFGIGEVHTNDGVLHSVTRLICETSELGSKFGHLWLSQIFGYSDVFHQVDYYRLIGHYPAGGSANTMVHLLQNYNFGESFLKFDYGPEKNLERYGTPYPPEYNLTMVTAPVFLVHADNDPFAPPQDVSWLKGKLGNLKGSLRVPSPTFSHGDFVWSPRVAELVHKPAIDLLSSPFIHKETYVHISA</sequence>
<dbReference type="Gene3D" id="3.40.50.1820">
    <property type="entry name" value="alpha/beta hydrolase"/>
    <property type="match status" value="1"/>
</dbReference>
<feature type="active site" description="Charge relay system" evidence="7">
    <location>
        <position position="413"/>
    </location>
</feature>
<evidence type="ECO:0000256" key="5">
    <source>
        <dbReference type="ARBA" id="ARBA00023098"/>
    </source>
</evidence>
<proteinExistence type="inferred from homology"/>
<protein>
    <recommendedName>
        <fullName evidence="8">Partial AB-hydrolase lipase domain-containing protein</fullName>
    </recommendedName>
</protein>
<evidence type="ECO:0000256" key="7">
    <source>
        <dbReference type="PIRSR" id="PIRSR000862-1"/>
    </source>
</evidence>
<feature type="active site" description="Charge relay system" evidence="7">
    <location>
        <position position="382"/>
    </location>
</feature>
<name>A0AAD5PXA7_9CRUS</name>
<dbReference type="EMBL" id="WJBH02000005">
    <property type="protein sequence ID" value="KAI9558720.1"/>
    <property type="molecule type" value="Genomic_DNA"/>
</dbReference>
<dbReference type="Proteomes" id="UP000820818">
    <property type="component" value="Linkage Group LG5"/>
</dbReference>
<dbReference type="PIRSF" id="PIRSF000862">
    <property type="entry name" value="Steryl_ester_lip"/>
    <property type="match status" value="1"/>
</dbReference>
<dbReference type="InterPro" id="IPR025483">
    <property type="entry name" value="Lipase_euk"/>
</dbReference>
<feature type="domain" description="Partial AB-hydrolase lipase" evidence="8">
    <location>
        <begin position="67"/>
        <end position="130"/>
    </location>
</feature>
<comment type="caution">
    <text evidence="9">The sequence shown here is derived from an EMBL/GenBank/DDBJ whole genome shotgun (WGS) entry which is preliminary data.</text>
</comment>
<keyword evidence="10" id="KW-1185">Reference proteome</keyword>
<keyword evidence="6" id="KW-0325">Glycoprotein</keyword>
<keyword evidence="2" id="KW-0732">Signal</keyword>
<dbReference type="InterPro" id="IPR006693">
    <property type="entry name" value="AB_hydrolase_lipase"/>
</dbReference>
<dbReference type="Pfam" id="PF04083">
    <property type="entry name" value="Abhydro_lipase"/>
    <property type="match status" value="1"/>
</dbReference>
<dbReference type="FunFam" id="3.40.50.1820:FF:000057">
    <property type="entry name" value="Lipase"/>
    <property type="match status" value="1"/>
</dbReference>
<dbReference type="GO" id="GO:0016788">
    <property type="term" value="F:hydrolase activity, acting on ester bonds"/>
    <property type="evidence" value="ECO:0007669"/>
    <property type="project" value="InterPro"/>
</dbReference>
<feature type="active site" description="Nucleophile" evidence="7">
    <location>
        <position position="209"/>
    </location>
</feature>
<reference evidence="9 10" key="1">
    <citation type="submission" date="2022-05" db="EMBL/GenBank/DDBJ databases">
        <title>A multi-omics perspective on studying reproductive biology in Daphnia sinensis.</title>
        <authorList>
            <person name="Jia J."/>
        </authorList>
    </citation>
    <scope>NUCLEOTIDE SEQUENCE [LARGE SCALE GENOMIC DNA]</scope>
    <source>
        <strain evidence="9 10">WSL</strain>
    </source>
</reference>
<dbReference type="GO" id="GO:0016042">
    <property type="term" value="P:lipid catabolic process"/>
    <property type="evidence" value="ECO:0007669"/>
    <property type="project" value="UniProtKB-KW"/>
</dbReference>
<dbReference type="InterPro" id="IPR029058">
    <property type="entry name" value="AB_hydrolase_fold"/>
</dbReference>
<dbReference type="AlphaFoldDB" id="A0AAD5PXA7"/>
<keyword evidence="4" id="KW-0442">Lipid degradation</keyword>
<dbReference type="SUPFAM" id="SSF53474">
    <property type="entry name" value="alpha/beta-Hydrolases"/>
    <property type="match status" value="1"/>
</dbReference>
<evidence type="ECO:0000313" key="10">
    <source>
        <dbReference type="Proteomes" id="UP000820818"/>
    </source>
</evidence>
<evidence type="ECO:0000256" key="1">
    <source>
        <dbReference type="ARBA" id="ARBA00010701"/>
    </source>
</evidence>
<comment type="similarity">
    <text evidence="1">Belongs to the AB hydrolase superfamily. Lipase family.</text>
</comment>
<keyword evidence="5" id="KW-0443">Lipid metabolism</keyword>
<evidence type="ECO:0000313" key="9">
    <source>
        <dbReference type="EMBL" id="KAI9558720.1"/>
    </source>
</evidence>
<accession>A0AAD5PXA7</accession>
<evidence type="ECO:0000259" key="8">
    <source>
        <dbReference type="Pfam" id="PF04083"/>
    </source>
</evidence>
<evidence type="ECO:0000256" key="3">
    <source>
        <dbReference type="ARBA" id="ARBA00022801"/>
    </source>
</evidence>
<keyword evidence="3" id="KW-0378">Hydrolase</keyword>
<gene>
    <name evidence="9" type="ORF">GHT06_015509</name>
</gene>
<evidence type="ECO:0000256" key="6">
    <source>
        <dbReference type="ARBA" id="ARBA00023180"/>
    </source>
</evidence>
<evidence type="ECO:0000256" key="2">
    <source>
        <dbReference type="ARBA" id="ARBA00022729"/>
    </source>
</evidence>
<evidence type="ECO:0000256" key="4">
    <source>
        <dbReference type="ARBA" id="ARBA00022963"/>
    </source>
</evidence>
<organism evidence="9 10">
    <name type="scientific">Daphnia sinensis</name>
    <dbReference type="NCBI Taxonomy" id="1820382"/>
    <lineage>
        <taxon>Eukaryota</taxon>
        <taxon>Metazoa</taxon>
        <taxon>Ecdysozoa</taxon>
        <taxon>Arthropoda</taxon>
        <taxon>Crustacea</taxon>
        <taxon>Branchiopoda</taxon>
        <taxon>Diplostraca</taxon>
        <taxon>Cladocera</taxon>
        <taxon>Anomopoda</taxon>
        <taxon>Daphniidae</taxon>
        <taxon>Daphnia</taxon>
        <taxon>Daphnia similis group</taxon>
    </lineage>
</organism>